<accession>A0AAN8Q2H5</accession>
<dbReference type="SUPFAM" id="SSF55486">
    <property type="entry name" value="Metalloproteases ('zincins'), catalytic domain"/>
    <property type="match status" value="1"/>
</dbReference>
<feature type="active site" evidence="8">
    <location>
        <position position="361"/>
    </location>
</feature>
<dbReference type="EMBL" id="JAZGQO010000007">
    <property type="protein sequence ID" value="KAK6181080.1"/>
    <property type="molecule type" value="Genomic_DNA"/>
</dbReference>
<feature type="binding site" evidence="8">
    <location>
        <position position="370"/>
    </location>
    <ligand>
        <name>Zn(2+)</name>
        <dbReference type="ChEBI" id="CHEBI:29105"/>
        <note>catalytic</note>
    </ligand>
</feature>
<dbReference type="GO" id="GO:0006509">
    <property type="term" value="P:membrane protein ectodomain proteolysis"/>
    <property type="evidence" value="ECO:0007669"/>
    <property type="project" value="TreeGrafter"/>
</dbReference>
<gene>
    <name evidence="11" type="ORF">SNE40_009014</name>
</gene>
<dbReference type="Gene3D" id="3.40.1620.60">
    <property type="match status" value="1"/>
</dbReference>
<name>A0AAN8Q2H5_PATCE</name>
<keyword evidence="5" id="KW-0482">Metalloprotease</keyword>
<dbReference type="InterPro" id="IPR001590">
    <property type="entry name" value="Peptidase_M12B"/>
</dbReference>
<feature type="chain" id="PRO_5043041359" description="Peptidase M12B domain-containing protein" evidence="9">
    <location>
        <begin position="20"/>
        <end position="515"/>
    </location>
</feature>
<evidence type="ECO:0000256" key="1">
    <source>
        <dbReference type="ARBA" id="ARBA00022670"/>
    </source>
</evidence>
<dbReference type="PANTHER" id="PTHR11905">
    <property type="entry name" value="ADAM A DISINTEGRIN AND METALLOPROTEASE DOMAIN"/>
    <property type="match status" value="1"/>
</dbReference>
<dbReference type="Pfam" id="PF17771">
    <property type="entry name" value="ADAMTS_CR_2"/>
    <property type="match status" value="1"/>
</dbReference>
<feature type="domain" description="Peptidase M12B" evidence="10">
    <location>
        <begin position="197"/>
        <end position="424"/>
    </location>
</feature>
<keyword evidence="3" id="KW-0378">Hydrolase</keyword>
<dbReference type="Pfam" id="PF01421">
    <property type="entry name" value="Reprolysin"/>
    <property type="match status" value="1"/>
</dbReference>
<keyword evidence="9" id="KW-0732">Signal</keyword>
<dbReference type="PROSITE" id="PS50215">
    <property type="entry name" value="ADAM_MEPRO"/>
    <property type="match status" value="1"/>
</dbReference>
<organism evidence="11 12">
    <name type="scientific">Patella caerulea</name>
    <name type="common">Rayed Mediterranean limpet</name>
    <dbReference type="NCBI Taxonomy" id="87958"/>
    <lineage>
        <taxon>Eukaryota</taxon>
        <taxon>Metazoa</taxon>
        <taxon>Spiralia</taxon>
        <taxon>Lophotrochozoa</taxon>
        <taxon>Mollusca</taxon>
        <taxon>Gastropoda</taxon>
        <taxon>Patellogastropoda</taxon>
        <taxon>Patelloidea</taxon>
        <taxon>Patellidae</taxon>
        <taxon>Patella</taxon>
    </lineage>
</organism>
<feature type="binding site" evidence="8">
    <location>
        <position position="360"/>
    </location>
    <ligand>
        <name>Zn(2+)</name>
        <dbReference type="ChEBI" id="CHEBI:29105"/>
        <note>catalytic</note>
    </ligand>
</feature>
<dbReference type="AlphaFoldDB" id="A0AAN8Q2H5"/>
<evidence type="ECO:0000313" key="11">
    <source>
        <dbReference type="EMBL" id="KAK6181080.1"/>
    </source>
</evidence>
<sequence length="515" mass="57822">MDSFHFWSVLLSVAVVSQSTAIRKQDVKATTAFSDSIYRESVNIRPIQSDMKSGLIRYEFRAFGRQFKLNLIDNNGILSSYGEYGLPVLVQDEAGDRHTMANLLQQGIRFYHDIYLDGSFVIWKNSTNFIIEGVIHDYEADFIIETIPNSEDGLHAIIRRNHFHQQTKNQETKSAWPIDTLKRSAKNVAPVSGSVEGKVEVLIWTDYAMYKSFKELYPTSADIEHEITKYVAVAINAADRRYNTGIRDKSLQLSLSLSGLIICKTRNCSSFLENINHNGKVEDNVGLDAFSSELARQYNKLKLRFKYDHAMALTRLQMVHSNNPLNGLSNVNKICSIKDGKSSSLVDDHGGYSCVGTIVHELAHCLGCDHDGFYRSTQCSSADEYIMSIKSPLSRNGFYFSQCSVNSIKQNLMNPDASCIKDPPTAIDNFQKLTTKLPGQIYNTTQQCQDLFGTKFCLSIGTRLEDICYKMYCWDPRVVNTCVASFPAALGTSCGNQKWCIEGVCVFDDQGPIIG</sequence>
<keyword evidence="1" id="KW-0645">Protease</keyword>
<evidence type="ECO:0000256" key="5">
    <source>
        <dbReference type="ARBA" id="ARBA00023049"/>
    </source>
</evidence>
<evidence type="ECO:0000256" key="8">
    <source>
        <dbReference type="PROSITE-ProRule" id="PRU00276"/>
    </source>
</evidence>
<evidence type="ECO:0000256" key="2">
    <source>
        <dbReference type="ARBA" id="ARBA00022723"/>
    </source>
</evidence>
<comment type="caution">
    <text evidence="11">The sequence shown here is derived from an EMBL/GenBank/DDBJ whole genome shotgun (WGS) entry which is preliminary data.</text>
</comment>
<keyword evidence="2 8" id="KW-0479">Metal-binding</keyword>
<dbReference type="GO" id="GO:0046872">
    <property type="term" value="F:metal ion binding"/>
    <property type="evidence" value="ECO:0007669"/>
    <property type="project" value="UniProtKB-KW"/>
</dbReference>
<evidence type="ECO:0000256" key="6">
    <source>
        <dbReference type="ARBA" id="ARBA00023157"/>
    </source>
</evidence>
<dbReference type="Proteomes" id="UP001347796">
    <property type="component" value="Unassembled WGS sequence"/>
</dbReference>
<comment type="caution">
    <text evidence="8">Lacks conserved residue(s) required for the propagation of feature annotation.</text>
</comment>
<protein>
    <recommendedName>
        <fullName evidence="10">Peptidase M12B domain-containing protein</fullName>
    </recommendedName>
</protein>
<dbReference type="InterPro" id="IPR024079">
    <property type="entry name" value="MetalloPept_cat_dom_sf"/>
</dbReference>
<feature type="signal peptide" evidence="9">
    <location>
        <begin position="1"/>
        <end position="19"/>
    </location>
</feature>
<feature type="binding site" evidence="8">
    <location>
        <position position="364"/>
    </location>
    <ligand>
        <name>Zn(2+)</name>
        <dbReference type="ChEBI" id="CHEBI:29105"/>
        <note>catalytic</note>
    </ligand>
</feature>
<evidence type="ECO:0000313" key="12">
    <source>
        <dbReference type="Proteomes" id="UP001347796"/>
    </source>
</evidence>
<dbReference type="Gene3D" id="3.40.390.10">
    <property type="entry name" value="Collagenase (Catalytic Domain)"/>
    <property type="match status" value="1"/>
</dbReference>
<evidence type="ECO:0000256" key="3">
    <source>
        <dbReference type="ARBA" id="ARBA00022801"/>
    </source>
</evidence>
<keyword evidence="7" id="KW-0325">Glycoprotein</keyword>
<keyword evidence="12" id="KW-1185">Reference proteome</keyword>
<evidence type="ECO:0000256" key="9">
    <source>
        <dbReference type="SAM" id="SignalP"/>
    </source>
</evidence>
<evidence type="ECO:0000256" key="4">
    <source>
        <dbReference type="ARBA" id="ARBA00022833"/>
    </source>
</evidence>
<dbReference type="InterPro" id="IPR041645">
    <property type="entry name" value="ADAMTS_CR_2"/>
</dbReference>
<keyword evidence="6" id="KW-1015">Disulfide bond</keyword>
<keyword evidence="4 8" id="KW-0862">Zinc</keyword>
<evidence type="ECO:0000256" key="7">
    <source>
        <dbReference type="ARBA" id="ARBA00023180"/>
    </source>
</evidence>
<dbReference type="PANTHER" id="PTHR11905:SF159">
    <property type="entry name" value="ADAM METALLOPROTEASE"/>
    <property type="match status" value="1"/>
</dbReference>
<reference evidence="11 12" key="1">
    <citation type="submission" date="2024-01" db="EMBL/GenBank/DDBJ databases">
        <title>The genome of the rayed Mediterranean limpet Patella caerulea (Linnaeus, 1758).</title>
        <authorList>
            <person name="Anh-Thu Weber A."/>
            <person name="Halstead-Nussloch G."/>
        </authorList>
    </citation>
    <scope>NUCLEOTIDE SEQUENCE [LARGE SCALE GENOMIC DNA]</scope>
    <source>
        <strain evidence="11">AATW-2023a</strain>
        <tissue evidence="11">Whole specimen</tissue>
    </source>
</reference>
<evidence type="ECO:0000259" key="10">
    <source>
        <dbReference type="PROSITE" id="PS50215"/>
    </source>
</evidence>
<proteinExistence type="predicted"/>
<dbReference type="GO" id="GO:0004222">
    <property type="term" value="F:metalloendopeptidase activity"/>
    <property type="evidence" value="ECO:0007669"/>
    <property type="project" value="InterPro"/>
</dbReference>